<dbReference type="PANTHER" id="PTHR33136">
    <property type="entry name" value="RAPID ALKALINIZATION FACTOR-LIKE"/>
    <property type="match status" value="1"/>
</dbReference>
<evidence type="ECO:0000313" key="7">
    <source>
        <dbReference type="Proteomes" id="UP000825729"/>
    </source>
</evidence>
<dbReference type="AlphaFoldDB" id="A0AAV7E5C2"/>
<dbReference type="Proteomes" id="UP000825729">
    <property type="component" value="Unassembled WGS sequence"/>
</dbReference>
<dbReference type="GO" id="GO:0005179">
    <property type="term" value="F:hormone activity"/>
    <property type="evidence" value="ECO:0007669"/>
    <property type="project" value="UniProtKB-KW"/>
</dbReference>
<keyword evidence="4" id="KW-1015">Disulfide bond</keyword>
<evidence type="ECO:0000313" key="6">
    <source>
        <dbReference type="EMBL" id="KAG9444008.1"/>
    </source>
</evidence>
<reference evidence="6 7" key="1">
    <citation type="submission" date="2021-07" db="EMBL/GenBank/DDBJ databases">
        <title>The Aristolochia fimbriata genome: insights into angiosperm evolution, floral development and chemical biosynthesis.</title>
        <authorList>
            <person name="Jiao Y."/>
        </authorList>
    </citation>
    <scope>NUCLEOTIDE SEQUENCE [LARGE SCALE GENOMIC DNA]</scope>
    <source>
        <strain evidence="6">IBCAS-2021</strain>
        <tissue evidence="6">Leaf</tissue>
    </source>
</reference>
<dbReference type="Pfam" id="PF05498">
    <property type="entry name" value="RALF"/>
    <property type="match status" value="1"/>
</dbReference>
<keyword evidence="2" id="KW-0372">Hormone</keyword>
<evidence type="ECO:0000256" key="4">
    <source>
        <dbReference type="ARBA" id="ARBA00023157"/>
    </source>
</evidence>
<accession>A0AAV7E5C2</accession>
<gene>
    <name evidence="6" type="ORF">H6P81_015348</name>
</gene>
<dbReference type="GO" id="GO:0009506">
    <property type="term" value="C:plasmodesma"/>
    <property type="evidence" value="ECO:0007669"/>
    <property type="project" value="TreeGrafter"/>
</dbReference>
<evidence type="ECO:0008006" key="8">
    <source>
        <dbReference type="Google" id="ProtNLM"/>
    </source>
</evidence>
<evidence type="ECO:0000256" key="2">
    <source>
        <dbReference type="ARBA" id="ARBA00022702"/>
    </source>
</evidence>
<evidence type="ECO:0000256" key="1">
    <source>
        <dbReference type="ARBA" id="ARBA00009178"/>
    </source>
</evidence>
<dbReference type="PANTHER" id="PTHR33136:SF6">
    <property type="entry name" value="PROTEIN RALF-LIKE 34"/>
    <property type="match status" value="1"/>
</dbReference>
<dbReference type="EMBL" id="JAINDJ010000006">
    <property type="protein sequence ID" value="KAG9444008.1"/>
    <property type="molecule type" value="Genomic_DNA"/>
</dbReference>
<sequence length="134" mass="14851">MASPVLSLGLSLILATLLLASVAETQFVDSGIQQLMGDSLEWQAADSGFGFFGDEIMEGGGVDDDAEDGIMSRRSLYWRRHYYISYGALAANRVPCPPRSGRSYYTHNCYRARGPVHPYRRGCSRITRCRASAY</sequence>
<dbReference type="InterPro" id="IPR008801">
    <property type="entry name" value="RALF"/>
</dbReference>
<comment type="similarity">
    <text evidence="1">Belongs to the plant rapid alkalinization factor (RALF) family.</text>
</comment>
<feature type="chain" id="PRO_5043585924" description="Protein RALF-like 34" evidence="5">
    <location>
        <begin position="26"/>
        <end position="134"/>
    </location>
</feature>
<keyword evidence="3 5" id="KW-0732">Signal</keyword>
<feature type="signal peptide" evidence="5">
    <location>
        <begin position="1"/>
        <end position="25"/>
    </location>
</feature>
<protein>
    <recommendedName>
        <fullName evidence="8">Protein RALF-like 34</fullName>
    </recommendedName>
</protein>
<organism evidence="6 7">
    <name type="scientific">Aristolochia fimbriata</name>
    <name type="common">White veined hardy Dutchman's pipe vine</name>
    <dbReference type="NCBI Taxonomy" id="158543"/>
    <lineage>
        <taxon>Eukaryota</taxon>
        <taxon>Viridiplantae</taxon>
        <taxon>Streptophyta</taxon>
        <taxon>Embryophyta</taxon>
        <taxon>Tracheophyta</taxon>
        <taxon>Spermatophyta</taxon>
        <taxon>Magnoliopsida</taxon>
        <taxon>Magnoliidae</taxon>
        <taxon>Piperales</taxon>
        <taxon>Aristolochiaceae</taxon>
        <taxon>Aristolochia</taxon>
    </lineage>
</organism>
<dbReference type="GO" id="GO:0019722">
    <property type="term" value="P:calcium-mediated signaling"/>
    <property type="evidence" value="ECO:0007669"/>
    <property type="project" value="TreeGrafter"/>
</dbReference>
<proteinExistence type="inferred from homology"/>
<keyword evidence="7" id="KW-1185">Reference proteome</keyword>
<evidence type="ECO:0000256" key="5">
    <source>
        <dbReference type="SAM" id="SignalP"/>
    </source>
</evidence>
<name>A0AAV7E5C2_ARIFI</name>
<evidence type="ECO:0000256" key="3">
    <source>
        <dbReference type="ARBA" id="ARBA00022729"/>
    </source>
</evidence>
<comment type="caution">
    <text evidence="6">The sequence shown here is derived from an EMBL/GenBank/DDBJ whole genome shotgun (WGS) entry which is preliminary data.</text>
</comment>